<evidence type="ECO:0000256" key="3">
    <source>
        <dbReference type="ARBA" id="ARBA00023242"/>
    </source>
</evidence>
<accession>A0ABP0VS09</accession>
<protein>
    <recommendedName>
        <fullName evidence="4">NAC domain-containing protein</fullName>
    </recommendedName>
</protein>
<dbReference type="InterPro" id="IPR003441">
    <property type="entry name" value="NAC-dom"/>
</dbReference>
<keyword evidence="6" id="KW-1185">Reference proteome</keyword>
<organism evidence="5 6">
    <name type="scientific">Sphagnum jensenii</name>
    <dbReference type="NCBI Taxonomy" id="128206"/>
    <lineage>
        <taxon>Eukaryota</taxon>
        <taxon>Viridiplantae</taxon>
        <taxon>Streptophyta</taxon>
        <taxon>Embryophyta</taxon>
        <taxon>Bryophyta</taxon>
        <taxon>Sphagnophytina</taxon>
        <taxon>Sphagnopsida</taxon>
        <taxon>Sphagnales</taxon>
        <taxon>Sphagnaceae</taxon>
        <taxon>Sphagnum</taxon>
    </lineage>
</organism>
<feature type="domain" description="NAC" evidence="4">
    <location>
        <begin position="13"/>
        <end position="189"/>
    </location>
</feature>
<gene>
    <name evidence="5" type="ORF">CSSPJE1EN1_LOCUS2691</name>
</gene>
<proteinExistence type="predicted"/>
<name>A0ABP0VS09_9BRYO</name>
<evidence type="ECO:0000313" key="6">
    <source>
        <dbReference type="Proteomes" id="UP001497444"/>
    </source>
</evidence>
<dbReference type="InterPro" id="IPR036093">
    <property type="entry name" value="NAC_dom_sf"/>
</dbReference>
<reference evidence="5" key="1">
    <citation type="submission" date="2024-02" db="EMBL/GenBank/DDBJ databases">
        <authorList>
            <consortium name="ELIXIR-Norway"/>
            <consortium name="Elixir Norway"/>
        </authorList>
    </citation>
    <scope>NUCLEOTIDE SEQUENCE</scope>
</reference>
<evidence type="ECO:0000259" key="4">
    <source>
        <dbReference type="PROSITE" id="PS51005"/>
    </source>
</evidence>
<keyword evidence="1" id="KW-0805">Transcription regulation</keyword>
<dbReference type="SUPFAM" id="SSF101941">
    <property type="entry name" value="NAC domain"/>
    <property type="match status" value="1"/>
</dbReference>
<keyword evidence="3" id="KW-0539">Nucleus</keyword>
<keyword evidence="2" id="KW-0804">Transcription</keyword>
<dbReference type="EMBL" id="OZ020105">
    <property type="protein sequence ID" value="CAK9257213.1"/>
    <property type="molecule type" value="Genomic_DNA"/>
</dbReference>
<dbReference type="PANTHER" id="PTHR31744">
    <property type="entry name" value="PROTEIN CUP-SHAPED COTYLEDON 2-RELATED"/>
    <property type="match status" value="1"/>
</dbReference>
<dbReference type="PROSITE" id="PS51005">
    <property type="entry name" value="NAC"/>
    <property type="match status" value="1"/>
</dbReference>
<evidence type="ECO:0000256" key="1">
    <source>
        <dbReference type="ARBA" id="ARBA00023015"/>
    </source>
</evidence>
<sequence length="475" mass="52167">MNKFSSKTSTMQVPVGFRFHPTDEELVAHYLHGKIASTSSCNRSEGLEIIRDLDLYRLEPWDLHESCKIGEDEESSSWSTKQTDWYFFSHKDRKYPTGNRANRATAAGFWKATGRDKPIHAAKLQQLIGQRKTLVFYKGRAPHGEKTDWIMHEFRLDGNLADMTTTCVMLDGPRANEDGSWVVCRVFRKTKNCKPKSDVDARAGSMEPDQQAGAAVLLLPHQQGGVNSPAAEIQLSMSDGGGGQGAAAAAAAAAGVMCYLPAAYSHQNQQIQYLCNQEIINQQQQLADNYSRYHDEMGHEDPAAAAAAFPHLQQLAEIPKFEAAHHGYSMNSCNPSASSSSSFRSGQHELLQRQGKKAVDCSSTSNSYMPQFGASTGGELVRTADVGSIDWMFEGAHGGAAAAAARDQAHLMNMRSIPSTSTGTCGTRRDHSLGDVTIHLQVMSRQLSSHVDQHFSSSNGLHHEVDDFWNFTDQK</sequence>
<dbReference type="PANTHER" id="PTHR31744:SF221">
    <property type="entry name" value="NAC DOMAIN-CONTAINING PROTEIN 43-LIKE"/>
    <property type="match status" value="1"/>
</dbReference>
<dbReference type="Pfam" id="PF02365">
    <property type="entry name" value="NAM"/>
    <property type="match status" value="1"/>
</dbReference>
<dbReference type="Proteomes" id="UP001497444">
    <property type="component" value="Chromosome 10"/>
</dbReference>
<evidence type="ECO:0000313" key="5">
    <source>
        <dbReference type="EMBL" id="CAK9257213.1"/>
    </source>
</evidence>
<evidence type="ECO:0000256" key="2">
    <source>
        <dbReference type="ARBA" id="ARBA00023163"/>
    </source>
</evidence>
<dbReference type="Gene3D" id="2.170.150.80">
    <property type="entry name" value="NAC domain"/>
    <property type="match status" value="1"/>
</dbReference>